<comment type="caution">
    <text evidence="2">The sequence shown here is derived from an EMBL/GenBank/DDBJ whole genome shotgun (WGS) entry which is preliminary data.</text>
</comment>
<keyword evidence="3" id="KW-1185">Reference proteome</keyword>
<gene>
    <name evidence="2" type="ORF">GMARGA_LOCUS16155</name>
</gene>
<evidence type="ECO:0000313" key="3">
    <source>
        <dbReference type="Proteomes" id="UP000789901"/>
    </source>
</evidence>
<dbReference type="EMBL" id="CAJVQB010011580">
    <property type="protein sequence ID" value="CAG8748790.1"/>
    <property type="molecule type" value="Genomic_DNA"/>
</dbReference>
<evidence type="ECO:0000313" key="2">
    <source>
        <dbReference type="EMBL" id="CAG8748790.1"/>
    </source>
</evidence>
<name>A0ABN7V9X5_GIGMA</name>
<sequence length="521" mass="59859">YILVDKKVYHTNCAAPLPTSFSSLLTTTIFHLEDSRKNLTSIFQNLQNTSQSFQKNPQTTTFDSSAISTSILLTQSIVLSTQSLANPLSNINTNKTFQISQTQSSVKHTYSSKLKSQTNSLSSTLGLLTSTENLQHSSMDIDNTSSDPINTTFNDHTSKTTDLEEPTQSKRDTSNDFDWFKYYPITSEIENNIILNTLGHQFFNFIKPLLIDFAPGKIVKTSIQNNNNKNQKEFKHTFKYLIALLAEKRPKFFLDLILETNLLLDKNSIVLFCIILDTFKSLFLQFTTELFTQLNYKKILLSLSSISLYSIRNRNQVALNLACIHLFLQDKYQTIYTQKFIKELNIKPICFKIHYSFSENTSNKSLFQIQNDNKYNINVALNIPKQQFSQNFRIPSLKPFIQDLDKWFAFFIPTYTRQFTNLSETIDKKIYNHIKYEIAITLATECKKLLPSSFNFSEITLFGEHREAVAKATLYHIYTCNADEHACEILKTTPIPLSNSPKQSIIHPTLDYSIFEKNGTS</sequence>
<dbReference type="Proteomes" id="UP000789901">
    <property type="component" value="Unassembled WGS sequence"/>
</dbReference>
<feature type="region of interest" description="Disordered" evidence="1">
    <location>
        <begin position="139"/>
        <end position="171"/>
    </location>
</feature>
<organism evidence="2 3">
    <name type="scientific">Gigaspora margarita</name>
    <dbReference type="NCBI Taxonomy" id="4874"/>
    <lineage>
        <taxon>Eukaryota</taxon>
        <taxon>Fungi</taxon>
        <taxon>Fungi incertae sedis</taxon>
        <taxon>Mucoromycota</taxon>
        <taxon>Glomeromycotina</taxon>
        <taxon>Glomeromycetes</taxon>
        <taxon>Diversisporales</taxon>
        <taxon>Gigasporaceae</taxon>
        <taxon>Gigaspora</taxon>
    </lineage>
</organism>
<proteinExistence type="predicted"/>
<accession>A0ABN7V9X5</accession>
<evidence type="ECO:0000256" key="1">
    <source>
        <dbReference type="SAM" id="MobiDB-lite"/>
    </source>
</evidence>
<reference evidence="2 3" key="1">
    <citation type="submission" date="2021-06" db="EMBL/GenBank/DDBJ databases">
        <authorList>
            <person name="Kallberg Y."/>
            <person name="Tangrot J."/>
            <person name="Rosling A."/>
        </authorList>
    </citation>
    <scope>NUCLEOTIDE SEQUENCE [LARGE SCALE GENOMIC DNA]</scope>
    <source>
        <strain evidence="2 3">120-4 pot B 10/14</strain>
    </source>
</reference>
<protein>
    <submittedName>
        <fullName evidence="2">45946_t:CDS:1</fullName>
    </submittedName>
</protein>
<feature type="compositionally biased region" description="Basic and acidic residues" evidence="1">
    <location>
        <begin position="156"/>
        <end position="171"/>
    </location>
</feature>
<feature type="non-terminal residue" evidence="2">
    <location>
        <position position="1"/>
    </location>
</feature>
<feature type="compositionally biased region" description="Polar residues" evidence="1">
    <location>
        <begin position="139"/>
        <end position="155"/>
    </location>
</feature>